<reference evidence="2" key="1">
    <citation type="journal article" date="2018" name="Genome Biol. Evol.">
        <title>Genomics and development of Lentinus tigrinus, a white-rot wood-decaying mushroom with dimorphic fruiting bodies.</title>
        <authorList>
            <person name="Wu B."/>
            <person name="Xu Z."/>
            <person name="Knudson A."/>
            <person name="Carlson A."/>
            <person name="Chen N."/>
            <person name="Kovaka S."/>
            <person name="LaButti K."/>
            <person name="Lipzen A."/>
            <person name="Pennachio C."/>
            <person name="Riley R."/>
            <person name="Schakwitz W."/>
            <person name="Umezawa K."/>
            <person name="Ohm R.A."/>
            <person name="Grigoriev I.V."/>
            <person name="Nagy L.G."/>
            <person name="Gibbons J."/>
            <person name="Hibbett D."/>
        </authorList>
    </citation>
    <scope>NUCLEOTIDE SEQUENCE [LARGE SCALE GENOMIC DNA]</scope>
    <source>
        <strain evidence="2">ALCF2SS1-6</strain>
    </source>
</reference>
<feature type="transmembrane region" description="Helical" evidence="1">
    <location>
        <begin position="20"/>
        <end position="39"/>
    </location>
</feature>
<dbReference type="AlphaFoldDB" id="A0A5C2SKW8"/>
<proteinExistence type="predicted"/>
<organism evidence="2 3">
    <name type="scientific">Lentinus tigrinus ALCF2SS1-6</name>
    <dbReference type="NCBI Taxonomy" id="1328759"/>
    <lineage>
        <taxon>Eukaryota</taxon>
        <taxon>Fungi</taxon>
        <taxon>Dikarya</taxon>
        <taxon>Basidiomycota</taxon>
        <taxon>Agaricomycotina</taxon>
        <taxon>Agaricomycetes</taxon>
        <taxon>Polyporales</taxon>
        <taxon>Polyporaceae</taxon>
        <taxon>Lentinus</taxon>
    </lineage>
</organism>
<sequence length="62" mass="6908">MYVRDGIYSERTSSWFSNSVSFVAPAASFNAIIVGRSFGMGVLFRYSLQHVNDAASLLVREE</sequence>
<name>A0A5C2SKW8_9APHY</name>
<dbReference type="Proteomes" id="UP000313359">
    <property type="component" value="Unassembled WGS sequence"/>
</dbReference>
<protein>
    <submittedName>
        <fullName evidence="2">Uncharacterized protein</fullName>
    </submittedName>
</protein>
<accession>A0A5C2SKW8</accession>
<keyword evidence="1" id="KW-0812">Transmembrane</keyword>
<gene>
    <name evidence="2" type="ORF">L227DRAFT_365955</name>
</gene>
<evidence type="ECO:0000256" key="1">
    <source>
        <dbReference type="SAM" id="Phobius"/>
    </source>
</evidence>
<keyword evidence="1" id="KW-0472">Membrane</keyword>
<keyword evidence="1" id="KW-1133">Transmembrane helix</keyword>
<keyword evidence="3" id="KW-1185">Reference proteome</keyword>
<evidence type="ECO:0000313" key="2">
    <source>
        <dbReference type="EMBL" id="RPD63914.1"/>
    </source>
</evidence>
<evidence type="ECO:0000313" key="3">
    <source>
        <dbReference type="Proteomes" id="UP000313359"/>
    </source>
</evidence>
<dbReference type="EMBL" id="ML122255">
    <property type="protein sequence ID" value="RPD63914.1"/>
    <property type="molecule type" value="Genomic_DNA"/>
</dbReference>